<evidence type="ECO:0000256" key="4">
    <source>
        <dbReference type="ARBA" id="ARBA00022837"/>
    </source>
</evidence>
<protein>
    <recommendedName>
        <fullName evidence="6">VWFA domain-containing protein</fullName>
    </recommendedName>
</protein>
<dbReference type="PANTHER" id="PTHR37467:SF1">
    <property type="entry name" value="EXPORTED CALCIUM-BINDING GLYCOPROTEIN"/>
    <property type="match status" value="1"/>
</dbReference>
<dbReference type="SMART" id="SM00327">
    <property type="entry name" value="VWA"/>
    <property type="match status" value="1"/>
</dbReference>
<dbReference type="InterPro" id="IPR036465">
    <property type="entry name" value="vWFA_dom_sf"/>
</dbReference>
<sequence>MQRTMRRLLSWILLVVVLGSQLPHATYGTTTGTILLVVGSSSLSTADAAIKSRLEGLGYGVTVKAAKQTQTADAASVQAVLVSSSVTSSDVGTKFRDVTIPVMLWEMAIYDEMRLTGAVVGQHQGTTEALTSLTVVNSTHPLAAGRSGTISVATTAQTMPYGEPAASAVVIARAGGNQRSVVFAYERCAVMIDGQTLAPARRVGFFLNDATPPVLTTDGWTLFDASVQWSMAGLPCGSTVATPTVSVPTTTATQPPVPSPTATATVIPSSTPTVGTPTAIPTVPPTSPAQALFVVGSLTLSPSDAAIQTRLQQLGYQVVLRDQAAATTADATEKTLIVISATVNSGTINTKFRTVRVPVITWEHALYDDLGMTGSTLGDDYGNASASQTTTTITFNDPTLPITAGLTGTHAVFTTPQPLPFGLTTSDGYRIASFATSTTKATLFAYDLLVPMVGMRAPARRIGFFLSEAGAVHLTPAGWDLFDAAVMWAVARIDTDGDTIPNDREMAVGTNPLAADTDGDGLSDVDELFATFTDPTRPATRNPAILDGADDPDGDGLSNRQEVDRSTHPVTADTDGDGLNDGIEVTNQTDPTNADTDGDGLTDDSEQRVLTNPLVADTDGDGTPDGHERFLTTAAMTTGAALVEMDGIGDVAKTVTFQDLSDDSLFQQLPGQITAAVDITATAPFTRARVKLRFDPLLVPNNDTANLEIRYYDEVDRVFKRLDAWGVDLATGYAWADTTHFTTFVLFYIPAWNAAWQVPMDGDQNAATPPLVDVMFILDTSASMDWNDLNRVMVAATRTFIDALVLDDQVGIVDFDSDAVLLHPLNTNRAAARVAAESFYYDGGSNLSAGVALSNQQLIAHGKPGHTKVAILLTDGDVLYDTALTSQAQAAGIVIYTIGIGPSVNAAVLQGIAAGTGGTYEAIASTDDLPAVLNRLGQPMTNDGLDTDQDGIPDAIEVGGIRLGTGAILTTDPMLWDTDGDTLPDGFEVGTREYAHDGAYYRGIADPTRADTDGDDLIDAEEYTLETNIYRADSDGDGLSDSVEVEANFDPTHANPDGDPWGDREEMFHDLDPFYYDLRGWDYGEAALAGFVYGDGGQWAVDIGLVDHSSLASFAYIAGWFASGVFSIGDIRDTLVAIIDGNLGDALVNALGILPLVGNVAKSSAIVTKYSSWIPTAKSSLLGWLVGEFKDCTYAACRDFIRFFIGFFGITDDLALLIGKTELDELAAARNDMHALGKLFFDNPNKFELVQGSPVSLSTIDARITSANGWNPGLQGKALSHARGTETAKLYLEGRGYQILYADSNMPIAQLNGLPPMSTVQGPDIIAVNPATGKVVVVEAKGYSTKLRLGRGNLLKRLALNPVQGALTAQNSYVWLSNDSYRYLDAMKKAADPNVREAHRRLFNVINQTETYETIVVASGANPKLGRGMDEVLIQLDENTTAVEIIKIPWR</sequence>
<name>A0ABP9X6J9_9CHLR</name>
<keyword evidence="8" id="KW-1185">Reference proteome</keyword>
<evidence type="ECO:0000313" key="8">
    <source>
        <dbReference type="Proteomes" id="UP001428290"/>
    </source>
</evidence>
<evidence type="ECO:0000259" key="6">
    <source>
        <dbReference type="PROSITE" id="PS50234"/>
    </source>
</evidence>
<dbReference type="InterPro" id="IPR059100">
    <property type="entry name" value="TSP3_bac"/>
</dbReference>
<dbReference type="SUPFAM" id="SSF103647">
    <property type="entry name" value="TSP type-3 repeat"/>
    <property type="match status" value="2"/>
</dbReference>
<dbReference type="Pfam" id="PF00092">
    <property type="entry name" value="VWA"/>
    <property type="match status" value="1"/>
</dbReference>
<evidence type="ECO:0000256" key="5">
    <source>
        <dbReference type="SAM" id="MobiDB-lite"/>
    </source>
</evidence>
<dbReference type="CDD" id="cd20742">
    <property type="entry name" value="FIX_vWA-like"/>
    <property type="match status" value="1"/>
</dbReference>
<keyword evidence="3" id="KW-0732">Signal</keyword>
<dbReference type="InterPro" id="IPR028974">
    <property type="entry name" value="TSP_type-3_rpt"/>
</dbReference>
<evidence type="ECO:0000313" key="7">
    <source>
        <dbReference type="EMBL" id="GAA5531020.1"/>
    </source>
</evidence>
<gene>
    <name evidence="7" type="ORF">Hgul01_04844</name>
</gene>
<dbReference type="Gene3D" id="3.40.50.410">
    <property type="entry name" value="von Willebrand factor, type A domain"/>
    <property type="match status" value="1"/>
</dbReference>
<dbReference type="PANTHER" id="PTHR37467">
    <property type="entry name" value="EXPORTED CALCIUM-BINDING GLYCOPROTEIN-RELATED"/>
    <property type="match status" value="1"/>
</dbReference>
<comment type="caution">
    <text evidence="7">The sequence shown here is derived from an EMBL/GenBank/DDBJ whole genome shotgun (WGS) entry which is preliminary data.</text>
</comment>
<dbReference type="SUPFAM" id="SSF53300">
    <property type="entry name" value="vWA-like"/>
    <property type="match status" value="1"/>
</dbReference>
<dbReference type="EMBL" id="BAABRU010000029">
    <property type="protein sequence ID" value="GAA5531020.1"/>
    <property type="molecule type" value="Genomic_DNA"/>
</dbReference>
<dbReference type="CDD" id="cd00198">
    <property type="entry name" value="vWFA"/>
    <property type="match status" value="1"/>
</dbReference>
<evidence type="ECO:0000256" key="2">
    <source>
        <dbReference type="ARBA" id="ARBA00022525"/>
    </source>
</evidence>
<dbReference type="InterPro" id="IPR053180">
    <property type="entry name" value="Ca-binding_acidic-repeat"/>
</dbReference>
<evidence type="ECO:0000256" key="3">
    <source>
        <dbReference type="ARBA" id="ARBA00022729"/>
    </source>
</evidence>
<comment type="subcellular location">
    <subcellularLocation>
        <location evidence="1">Secreted</location>
    </subcellularLocation>
</comment>
<dbReference type="Proteomes" id="UP001428290">
    <property type="component" value="Unassembled WGS sequence"/>
</dbReference>
<keyword evidence="2" id="KW-0964">Secreted</keyword>
<feature type="region of interest" description="Disordered" evidence="5">
    <location>
        <begin position="532"/>
        <end position="606"/>
    </location>
</feature>
<organism evidence="7 8">
    <name type="scientific">Herpetosiphon gulosus</name>
    <dbReference type="NCBI Taxonomy" id="1973496"/>
    <lineage>
        <taxon>Bacteria</taxon>
        <taxon>Bacillati</taxon>
        <taxon>Chloroflexota</taxon>
        <taxon>Chloroflexia</taxon>
        <taxon>Herpetosiphonales</taxon>
        <taxon>Herpetosiphonaceae</taxon>
        <taxon>Herpetosiphon</taxon>
    </lineage>
</organism>
<dbReference type="PROSITE" id="PS50234">
    <property type="entry name" value="VWFA"/>
    <property type="match status" value="1"/>
</dbReference>
<keyword evidence="4" id="KW-0106">Calcium</keyword>
<evidence type="ECO:0000256" key="1">
    <source>
        <dbReference type="ARBA" id="ARBA00004613"/>
    </source>
</evidence>
<dbReference type="InterPro" id="IPR002035">
    <property type="entry name" value="VWF_A"/>
</dbReference>
<accession>A0ABP9X6J9</accession>
<feature type="domain" description="VWFA" evidence="6">
    <location>
        <begin position="773"/>
        <end position="940"/>
    </location>
</feature>
<feature type="region of interest" description="Disordered" evidence="5">
    <location>
        <begin position="247"/>
        <end position="270"/>
    </location>
</feature>
<dbReference type="Pfam" id="PF18884">
    <property type="entry name" value="TSP3_bac"/>
    <property type="match status" value="6"/>
</dbReference>
<feature type="compositionally biased region" description="Polar residues" evidence="5">
    <location>
        <begin position="585"/>
        <end position="595"/>
    </location>
</feature>
<proteinExistence type="predicted"/>
<reference evidence="7 8" key="1">
    <citation type="submission" date="2024-02" db="EMBL/GenBank/DDBJ databases">
        <title>Herpetosiphon gulosus NBRC 112829.</title>
        <authorList>
            <person name="Ichikawa N."/>
            <person name="Katano-Makiyama Y."/>
            <person name="Hidaka K."/>
        </authorList>
    </citation>
    <scope>NUCLEOTIDE SEQUENCE [LARGE SCALE GENOMIC DNA]</scope>
    <source>
        <strain evidence="7 8">NBRC 112829</strain>
    </source>
</reference>